<dbReference type="PANTHER" id="PTHR13036">
    <property type="entry name" value="BETA1,4 MANNOSYLTRANSFERASE"/>
    <property type="match status" value="1"/>
</dbReference>
<dbReference type="Proteomes" id="UP000799421">
    <property type="component" value="Unassembled WGS sequence"/>
</dbReference>
<evidence type="ECO:0000256" key="10">
    <source>
        <dbReference type="ARBA" id="ARBA00023136"/>
    </source>
</evidence>
<evidence type="ECO:0000256" key="12">
    <source>
        <dbReference type="SAM" id="Phobius"/>
    </source>
</evidence>
<keyword evidence="7 12" id="KW-0812">Transmembrane</keyword>
<evidence type="ECO:0000256" key="8">
    <source>
        <dbReference type="ARBA" id="ARBA00022824"/>
    </source>
</evidence>
<dbReference type="AlphaFoldDB" id="A0A6A7BRU1"/>
<evidence type="ECO:0000256" key="4">
    <source>
        <dbReference type="ARBA" id="ARBA00015841"/>
    </source>
</evidence>
<evidence type="ECO:0000256" key="2">
    <source>
        <dbReference type="ARBA" id="ARBA00004922"/>
    </source>
</evidence>
<accession>A0A6A7BRU1</accession>
<dbReference type="Gene3D" id="3.40.50.2000">
    <property type="entry name" value="Glycogen Phosphorylase B"/>
    <property type="match status" value="1"/>
</dbReference>
<name>A0A6A7BRU1_9PEZI</name>
<keyword evidence="5" id="KW-0328">Glycosyltransferase</keyword>
<keyword evidence="9 12" id="KW-1133">Transmembrane helix</keyword>
<evidence type="ECO:0000256" key="1">
    <source>
        <dbReference type="ARBA" id="ARBA00004389"/>
    </source>
</evidence>
<keyword evidence="8" id="KW-0256">Endoplasmic reticulum</keyword>
<dbReference type="SUPFAM" id="SSF53756">
    <property type="entry name" value="UDP-Glycosyltransferase/glycogen phosphorylase"/>
    <property type="match status" value="1"/>
</dbReference>
<evidence type="ECO:0000256" key="9">
    <source>
        <dbReference type="ARBA" id="ARBA00022989"/>
    </source>
</evidence>
<dbReference type="InterPro" id="IPR026051">
    <property type="entry name" value="ALG1-like"/>
</dbReference>
<evidence type="ECO:0000256" key="11">
    <source>
        <dbReference type="ARBA" id="ARBA00024899"/>
    </source>
</evidence>
<dbReference type="EMBL" id="MU006022">
    <property type="protein sequence ID" value="KAF2857951.1"/>
    <property type="molecule type" value="Genomic_DNA"/>
</dbReference>
<dbReference type="GO" id="GO:0005789">
    <property type="term" value="C:endoplasmic reticulum membrane"/>
    <property type="evidence" value="ECO:0007669"/>
    <property type="project" value="UniProtKB-SubCell"/>
</dbReference>
<dbReference type="Pfam" id="PF13692">
    <property type="entry name" value="Glyco_trans_1_4"/>
    <property type="match status" value="1"/>
</dbReference>
<evidence type="ECO:0000313" key="15">
    <source>
        <dbReference type="Proteomes" id="UP000799421"/>
    </source>
</evidence>
<keyword evidence="10 12" id="KW-0472">Membrane</keyword>
<evidence type="ECO:0000313" key="14">
    <source>
        <dbReference type="EMBL" id="KAF2857951.1"/>
    </source>
</evidence>
<dbReference type="EC" id="2.4.1.142" evidence="3"/>
<dbReference type="PANTHER" id="PTHR13036:SF0">
    <property type="entry name" value="CHITOBIOSYLDIPHOSPHODOLICHOL BETA-MANNOSYLTRANSFERASE"/>
    <property type="match status" value="1"/>
</dbReference>
<evidence type="ECO:0000259" key="13">
    <source>
        <dbReference type="Pfam" id="PF13579"/>
    </source>
</evidence>
<dbReference type="InterPro" id="IPR028098">
    <property type="entry name" value="Glyco_trans_4-like_N"/>
</dbReference>
<dbReference type="GO" id="GO:0004578">
    <property type="term" value="F:chitobiosyldiphosphodolichol beta-mannosyltransferase activity"/>
    <property type="evidence" value="ECO:0007669"/>
    <property type="project" value="UniProtKB-EC"/>
</dbReference>
<proteinExistence type="predicted"/>
<comment type="subcellular location">
    <subcellularLocation>
        <location evidence="1">Endoplasmic reticulum membrane</location>
        <topology evidence="1">Single-pass membrane protein</topology>
    </subcellularLocation>
</comment>
<sequence>MSANSWISSWEAALSLIVTVSTAVCVFIFTLPSSYNLYQDHEYCERDWTNEDKKSARSGYSEYRRRCDDDGLWKVSCSVQVVVLGDIGRSPRMQYHALSIARHGGRVDLIGYVDSEVHPDIHANKLINVVPLPPFPFETKTGALFLICGPLKVLWQAQALYHALGYRTKPSKWLLVQNPPSLPTLAIAQITSFFRRTRLVIDWHNLGYSILALRLGPRHPFVRLSQWYEGFFSRSATAHLTVTDAMRQVLKQKWDVDAVPLHDRPAEVFKPLSSAEKCAFLQTRPELKGQSVDLATRSWRLIVSSTSWTADEDFTILLDALIKYVASRKHGEQLPRLWVVITGKGPRQEEYRYRLAQAVSAGQLDETIVVLAFLPLEEYARLLGSADLGISLHTSSSGVDLPMKVVDMFGAGLPVAGVTFRAWPELVQEGENGMGFTTADELADLLRKLFGGKGSQLARLREGALRESKRRWEDEWIAAGRILQLVP</sequence>
<dbReference type="OrthoDB" id="614844at2759"/>
<evidence type="ECO:0000256" key="7">
    <source>
        <dbReference type="ARBA" id="ARBA00022692"/>
    </source>
</evidence>
<evidence type="ECO:0000256" key="6">
    <source>
        <dbReference type="ARBA" id="ARBA00022679"/>
    </source>
</evidence>
<evidence type="ECO:0000256" key="5">
    <source>
        <dbReference type="ARBA" id="ARBA00022676"/>
    </source>
</evidence>
<gene>
    <name evidence="14" type="ORF">K470DRAFT_260307</name>
</gene>
<protein>
    <recommendedName>
        <fullName evidence="4">Chitobiosyldiphosphodolichol beta-mannosyltransferase</fullName>
        <ecNumber evidence="3">2.4.1.142</ecNumber>
    </recommendedName>
</protein>
<dbReference type="Pfam" id="PF13579">
    <property type="entry name" value="Glyco_trans_4_4"/>
    <property type="match status" value="1"/>
</dbReference>
<organism evidence="14 15">
    <name type="scientific">Piedraia hortae CBS 480.64</name>
    <dbReference type="NCBI Taxonomy" id="1314780"/>
    <lineage>
        <taxon>Eukaryota</taxon>
        <taxon>Fungi</taxon>
        <taxon>Dikarya</taxon>
        <taxon>Ascomycota</taxon>
        <taxon>Pezizomycotina</taxon>
        <taxon>Dothideomycetes</taxon>
        <taxon>Dothideomycetidae</taxon>
        <taxon>Capnodiales</taxon>
        <taxon>Piedraiaceae</taxon>
        <taxon>Piedraia</taxon>
    </lineage>
</organism>
<reference evidence="14" key="1">
    <citation type="journal article" date="2020" name="Stud. Mycol.">
        <title>101 Dothideomycetes genomes: a test case for predicting lifestyles and emergence of pathogens.</title>
        <authorList>
            <person name="Haridas S."/>
            <person name="Albert R."/>
            <person name="Binder M."/>
            <person name="Bloem J."/>
            <person name="Labutti K."/>
            <person name="Salamov A."/>
            <person name="Andreopoulos B."/>
            <person name="Baker S."/>
            <person name="Barry K."/>
            <person name="Bills G."/>
            <person name="Bluhm B."/>
            <person name="Cannon C."/>
            <person name="Castanera R."/>
            <person name="Culley D."/>
            <person name="Daum C."/>
            <person name="Ezra D."/>
            <person name="Gonzalez J."/>
            <person name="Henrissat B."/>
            <person name="Kuo A."/>
            <person name="Liang C."/>
            <person name="Lipzen A."/>
            <person name="Lutzoni F."/>
            <person name="Magnuson J."/>
            <person name="Mondo S."/>
            <person name="Nolan M."/>
            <person name="Ohm R."/>
            <person name="Pangilinan J."/>
            <person name="Park H.-J."/>
            <person name="Ramirez L."/>
            <person name="Alfaro M."/>
            <person name="Sun H."/>
            <person name="Tritt A."/>
            <person name="Yoshinaga Y."/>
            <person name="Zwiers L.-H."/>
            <person name="Turgeon B."/>
            <person name="Goodwin S."/>
            <person name="Spatafora J."/>
            <person name="Crous P."/>
            <person name="Grigoriev I."/>
        </authorList>
    </citation>
    <scope>NUCLEOTIDE SEQUENCE</scope>
    <source>
        <strain evidence="14">CBS 480.64</strain>
    </source>
</reference>
<comment type="pathway">
    <text evidence="2">Protein modification; protein glycosylation.</text>
</comment>
<feature type="domain" description="Glycosyltransferase subfamily 4-like N-terminal" evidence="13">
    <location>
        <begin position="97"/>
        <end position="261"/>
    </location>
</feature>
<comment type="function">
    <text evidence="11">Participates in the formation of the lipid-linked precursor oligosaccharide for N-glycosylation. Involved in assembling the dolichol-pyrophosphate-GlcNAc(2)-Man(5) intermediate on the cytoplasmic surface of the ER.</text>
</comment>
<evidence type="ECO:0000256" key="3">
    <source>
        <dbReference type="ARBA" id="ARBA00012611"/>
    </source>
</evidence>
<keyword evidence="6 14" id="KW-0808">Transferase</keyword>
<feature type="transmembrane region" description="Helical" evidence="12">
    <location>
        <begin position="12"/>
        <end position="31"/>
    </location>
</feature>
<keyword evidence="15" id="KW-1185">Reference proteome</keyword>